<dbReference type="Gene3D" id="3.90.1300.10">
    <property type="entry name" value="Amidase signature (AS) domain"/>
    <property type="match status" value="1"/>
</dbReference>
<dbReference type="GO" id="GO:0012505">
    <property type="term" value="C:endomembrane system"/>
    <property type="evidence" value="ECO:0007669"/>
    <property type="project" value="TreeGrafter"/>
</dbReference>
<dbReference type="InterPro" id="IPR052739">
    <property type="entry name" value="FAAH2"/>
</dbReference>
<dbReference type="SUPFAM" id="SSF75304">
    <property type="entry name" value="Amidase signature (AS) enzymes"/>
    <property type="match status" value="1"/>
</dbReference>
<gene>
    <name evidence="2" type="ORF">BK658_09605</name>
</gene>
<dbReference type="InterPro" id="IPR023631">
    <property type="entry name" value="Amidase_dom"/>
</dbReference>
<name>A0A423GTR7_9PSED</name>
<dbReference type="InterPro" id="IPR036928">
    <property type="entry name" value="AS_sf"/>
</dbReference>
<dbReference type="EMBL" id="MOBI01000011">
    <property type="protein sequence ID" value="RON00542.1"/>
    <property type="molecule type" value="Genomic_DNA"/>
</dbReference>
<feature type="domain" description="Amidase" evidence="1">
    <location>
        <begin position="26"/>
        <end position="447"/>
    </location>
</feature>
<dbReference type="RefSeq" id="WP_123582173.1">
    <property type="nucleotide sequence ID" value="NZ_MOBI01000011.1"/>
</dbReference>
<dbReference type="Pfam" id="PF01425">
    <property type="entry name" value="Amidase"/>
    <property type="match status" value="1"/>
</dbReference>
<comment type="caution">
    <text evidence="2">The sequence shown here is derived from an EMBL/GenBank/DDBJ whole genome shotgun (WGS) entry which is preliminary data.</text>
</comment>
<dbReference type="Proteomes" id="UP000284684">
    <property type="component" value="Unassembled WGS sequence"/>
</dbReference>
<reference evidence="2 3" key="1">
    <citation type="submission" date="2016-10" db="EMBL/GenBank/DDBJ databases">
        <title>Comparative genome analysis of multiple Pseudomonas spp. focuses on biocontrol and plant growth promoting traits.</title>
        <authorList>
            <person name="Tao X.-Y."/>
            <person name="Taylor C.G."/>
        </authorList>
    </citation>
    <scope>NUCLEOTIDE SEQUENCE [LARGE SCALE GENOMIC DNA]</scope>
    <source>
        <strain evidence="2 3">37D10</strain>
    </source>
</reference>
<organism evidence="2 3">
    <name type="scientific">Pseudomonas brassicacearum</name>
    <dbReference type="NCBI Taxonomy" id="930166"/>
    <lineage>
        <taxon>Bacteria</taxon>
        <taxon>Pseudomonadati</taxon>
        <taxon>Pseudomonadota</taxon>
        <taxon>Gammaproteobacteria</taxon>
        <taxon>Pseudomonadales</taxon>
        <taxon>Pseudomonadaceae</taxon>
        <taxon>Pseudomonas</taxon>
    </lineage>
</organism>
<evidence type="ECO:0000259" key="1">
    <source>
        <dbReference type="Pfam" id="PF01425"/>
    </source>
</evidence>
<evidence type="ECO:0000313" key="3">
    <source>
        <dbReference type="Proteomes" id="UP000284684"/>
    </source>
</evidence>
<dbReference type="AlphaFoldDB" id="A0A423GTR7"/>
<dbReference type="PANTHER" id="PTHR43372:SF4">
    <property type="entry name" value="FATTY-ACID AMIDE HYDROLASE 2"/>
    <property type="match status" value="1"/>
</dbReference>
<dbReference type="PANTHER" id="PTHR43372">
    <property type="entry name" value="FATTY-ACID AMIDE HYDROLASE"/>
    <property type="match status" value="1"/>
</dbReference>
<sequence length="468" mass="50937">MIRVDDLSLVEMASLIRHSTLTSEAITRHYLQALNERNPAINAVIQKHTDEAILAQAREADAAVSRGQPLGPLHGVPITIKDVLHVEGYRLSRGLTEFLGSTSQNDATAVARLRAAGAIIIGLTNVPELCMAFETDNFIYGLTRNPHDLSRSAGGSSGGEGAAIAAGISPAGLASDASGSVRIPAHFNGVCGFKLTQGRVPLTGQFPRERSGLFHHTSSFGVMGRYVADVEVMGRLIAGPDGHDPDTVDVPWQGLDKPLDQLRVAFVYETSRVSPSPAVARTLDTVRELTSKIVASLSDEQPPMLEESCDVLWRLFITGGDSGRGWKQLFSDIGKKSFTPALNSLLAKSEEIECSIDQVKLDWNNLDRMRYQLAAFFRTHDLLITPVHPTVAFEHGRSMDDRHQYDYVFPFSLSGSPVLVIRAGIDEASGLPIGIQIVAPHWQEARLIEFGKRLEAALPKWQAVIPAR</sequence>
<proteinExistence type="predicted"/>
<evidence type="ECO:0000313" key="2">
    <source>
        <dbReference type="EMBL" id="RON00542.1"/>
    </source>
</evidence>
<protein>
    <submittedName>
        <fullName evidence="2">Amidase</fullName>
    </submittedName>
</protein>
<accession>A0A423GTR7</accession>